<organism evidence="1 2">
    <name type="scientific">Bradyrhizobium japonicum</name>
    <dbReference type="NCBI Taxonomy" id="375"/>
    <lineage>
        <taxon>Bacteria</taxon>
        <taxon>Pseudomonadati</taxon>
        <taxon>Pseudomonadota</taxon>
        <taxon>Alphaproteobacteria</taxon>
        <taxon>Hyphomicrobiales</taxon>
        <taxon>Nitrobacteraceae</taxon>
        <taxon>Bradyrhizobium</taxon>
    </lineage>
</organism>
<accession>A0A1Y2JPQ7</accession>
<dbReference type="EMBL" id="NAFL01000255">
    <property type="protein sequence ID" value="OSJ31549.1"/>
    <property type="molecule type" value="Genomic_DNA"/>
</dbReference>
<protein>
    <submittedName>
        <fullName evidence="1">Uncharacterized protein</fullName>
    </submittedName>
</protein>
<dbReference type="AlphaFoldDB" id="A0A1Y2JPQ7"/>
<proteinExistence type="predicted"/>
<dbReference type="Proteomes" id="UP000193335">
    <property type="component" value="Unassembled WGS sequence"/>
</dbReference>
<comment type="caution">
    <text evidence="1">The sequence shown here is derived from an EMBL/GenBank/DDBJ whole genome shotgun (WGS) entry which is preliminary data.</text>
</comment>
<sequence>MTGDEADEVLAIVRRICPVILSAAVDPRGDVGTALRRIVGMMKADTNMMNLPTFAIAFGIALDLARHSYATLVTMDRVRKAALAVQPVSLPAVQTVLAMVRLTLACEARIIAFMNFRSRDEVDEVATQMNAAFNQTSEIAADDLDAGTYMALIRLHGDVTVHLANRGRVLPRVVRYEYQEVFPALRMAQRVYADAKRYSELIKENHVVHPAFMPRTGKMLAV</sequence>
<gene>
    <name evidence="1" type="ORF">BSZ19_21940</name>
</gene>
<name>A0A1Y2JPQ7_BRAJP</name>
<evidence type="ECO:0000313" key="1">
    <source>
        <dbReference type="EMBL" id="OSJ31549.1"/>
    </source>
</evidence>
<reference evidence="1 2" key="1">
    <citation type="submission" date="2017-03" db="EMBL/GenBank/DDBJ databases">
        <title>Whole genome sequences of fourteen strains of Bradyrhizobium canariense and one strain of Bradyrhizobium japonicum isolated from Lupinus (Papilionoideae: Genisteae) species in Algeria.</title>
        <authorList>
            <person name="Crovadore J."/>
            <person name="Chekireb D."/>
            <person name="Brachmann A."/>
            <person name="Chablais R."/>
            <person name="Cochard B."/>
            <person name="Lefort F."/>
        </authorList>
    </citation>
    <scope>NUCLEOTIDE SEQUENCE [LARGE SCALE GENOMIC DNA]</scope>
    <source>
        <strain evidence="1 2">UBMA197</strain>
    </source>
</reference>
<dbReference type="RefSeq" id="WP_085401653.1">
    <property type="nucleotide sequence ID" value="NZ_NAFL01000255.1"/>
</dbReference>
<evidence type="ECO:0000313" key="2">
    <source>
        <dbReference type="Proteomes" id="UP000193335"/>
    </source>
</evidence>